<evidence type="ECO:0000313" key="2">
    <source>
        <dbReference type="EMBL" id="KAJ9671603.1"/>
    </source>
</evidence>
<proteinExistence type="predicted"/>
<evidence type="ECO:0000313" key="3">
    <source>
        <dbReference type="Proteomes" id="UP001168098"/>
    </source>
</evidence>
<gene>
    <name evidence="2" type="ORF">PVL29_025357</name>
</gene>
<protein>
    <submittedName>
        <fullName evidence="2">Uncharacterized protein</fullName>
    </submittedName>
</protein>
<dbReference type="EMBL" id="JARBHA010000019">
    <property type="protein sequence ID" value="KAJ9671603.1"/>
    <property type="molecule type" value="Genomic_DNA"/>
</dbReference>
<dbReference type="AlphaFoldDB" id="A0AA39D4F2"/>
<sequence>MCDGAATTLVRVSPSSLRAVVVGFATAVAGHIVLLERTIADELPSLSQRSSAHLTVHHRLCIWVNAVPNKPIACPPATKIGTCKMCEAPVGLTEQRCCGLLHHGRSQEEEKQQQQPNPRSHSTKK</sequence>
<keyword evidence="3" id="KW-1185">Reference proteome</keyword>
<dbReference type="Proteomes" id="UP001168098">
    <property type="component" value="Unassembled WGS sequence"/>
</dbReference>
<accession>A0AA39D4F2</accession>
<evidence type="ECO:0000256" key="1">
    <source>
        <dbReference type="SAM" id="MobiDB-lite"/>
    </source>
</evidence>
<name>A0AA39D4F2_VITRO</name>
<organism evidence="2 3">
    <name type="scientific">Vitis rotundifolia</name>
    <name type="common">Muscadine grape</name>
    <dbReference type="NCBI Taxonomy" id="103349"/>
    <lineage>
        <taxon>Eukaryota</taxon>
        <taxon>Viridiplantae</taxon>
        <taxon>Streptophyta</taxon>
        <taxon>Embryophyta</taxon>
        <taxon>Tracheophyta</taxon>
        <taxon>Spermatophyta</taxon>
        <taxon>Magnoliopsida</taxon>
        <taxon>eudicotyledons</taxon>
        <taxon>Gunneridae</taxon>
        <taxon>Pentapetalae</taxon>
        <taxon>rosids</taxon>
        <taxon>Vitales</taxon>
        <taxon>Vitaceae</taxon>
        <taxon>Viteae</taxon>
        <taxon>Vitis</taxon>
    </lineage>
</organism>
<comment type="caution">
    <text evidence="2">The sequence shown here is derived from an EMBL/GenBank/DDBJ whole genome shotgun (WGS) entry which is preliminary data.</text>
</comment>
<feature type="region of interest" description="Disordered" evidence="1">
    <location>
        <begin position="105"/>
        <end position="125"/>
    </location>
</feature>
<feature type="compositionally biased region" description="Polar residues" evidence="1">
    <location>
        <begin position="116"/>
        <end position="125"/>
    </location>
</feature>
<reference evidence="2 3" key="1">
    <citation type="journal article" date="2023" name="BMC Biotechnol.">
        <title>Vitis rotundifolia cv Carlos genome sequencing.</title>
        <authorList>
            <person name="Huff M."/>
            <person name="Hulse-Kemp A."/>
            <person name="Scheffler B."/>
            <person name="Youngblood R."/>
            <person name="Simpson S."/>
            <person name="Babiker E."/>
            <person name="Staton M."/>
        </authorList>
    </citation>
    <scope>NUCLEOTIDE SEQUENCE [LARGE SCALE GENOMIC DNA]</scope>
    <source>
        <tissue evidence="2">Leaf</tissue>
    </source>
</reference>